<comment type="caution">
    <text evidence="2">The sequence shown here is derived from an EMBL/GenBank/DDBJ whole genome shotgun (WGS) entry which is preliminary data.</text>
</comment>
<organism evidence="2 3">
    <name type="scientific">Alicyclobacillus hesperidum</name>
    <dbReference type="NCBI Taxonomy" id="89784"/>
    <lineage>
        <taxon>Bacteria</taxon>
        <taxon>Bacillati</taxon>
        <taxon>Bacillota</taxon>
        <taxon>Bacilli</taxon>
        <taxon>Bacillales</taxon>
        <taxon>Alicyclobacillaceae</taxon>
        <taxon>Alicyclobacillus</taxon>
    </lineage>
</organism>
<accession>A0AA37U803</accession>
<sequence length="206" mass="23577">MRVERIARDKVRIFISYDDLEERGIDRDEIWHNGKKVQDLFWDMMETAYMEVGFEIAGPISVEAFTMPTEGVVVIVTRIPSIPGATSDESDMEDDDDNATTLFSREPGFQSRADSYMVFSFSDFDDLVFVCHTLLPYQINTSLFYYKDRYELLIADALDSERWQLVASILSEYGSVSNSTEAVLKEYGKTVIAENALEAIVQRFPL</sequence>
<dbReference type="PANTHER" id="PTHR39161">
    <property type="entry name" value="ADAPTER PROTEIN MECA"/>
    <property type="match status" value="1"/>
</dbReference>
<dbReference type="InterPro" id="IPR008681">
    <property type="entry name" value="Neg-reg_MecA"/>
</dbReference>
<comment type="similarity">
    <text evidence="1">Belongs to the MecA family.</text>
</comment>
<gene>
    <name evidence="2" type="primary">mecA</name>
    <name evidence="2" type="ORF">Heshes_03260</name>
</gene>
<dbReference type="Gene3D" id="3.30.70.1950">
    <property type="match status" value="1"/>
</dbReference>
<dbReference type="InterPro" id="IPR038471">
    <property type="entry name" value="MecA_C_sf"/>
</dbReference>
<dbReference type="Pfam" id="PF05389">
    <property type="entry name" value="MecA"/>
    <property type="match status" value="1"/>
</dbReference>
<dbReference type="PIRSF" id="PIRSF029008">
    <property type="entry name" value="MecA"/>
    <property type="match status" value="1"/>
</dbReference>
<evidence type="ECO:0000256" key="1">
    <source>
        <dbReference type="ARBA" id="ARBA00005397"/>
    </source>
</evidence>
<dbReference type="EMBL" id="BSRA01000001">
    <property type="protein sequence ID" value="GLV12642.1"/>
    <property type="molecule type" value="Genomic_DNA"/>
</dbReference>
<evidence type="ECO:0000313" key="3">
    <source>
        <dbReference type="Proteomes" id="UP001157137"/>
    </source>
</evidence>
<dbReference type="AlphaFoldDB" id="A0AA37U803"/>
<proteinExistence type="inferred from homology"/>
<dbReference type="Proteomes" id="UP001157137">
    <property type="component" value="Unassembled WGS sequence"/>
</dbReference>
<name>A0AA37U803_9BACL</name>
<protein>
    <submittedName>
        <fullName evidence="2">Adapter protein MecA</fullName>
    </submittedName>
</protein>
<reference evidence="2" key="1">
    <citation type="submission" date="2023-02" db="EMBL/GenBank/DDBJ databases">
        <title>Proposal of a novel subspecies: Alicyclobacillus hesperidum subspecies aegle.</title>
        <authorList>
            <person name="Goto K."/>
            <person name="Fujii T."/>
            <person name="Yasui K."/>
            <person name="Mochida K."/>
            <person name="Kato-Tanaka Y."/>
            <person name="Morohoshi S."/>
            <person name="An S.Y."/>
            <person name="Kasai H."/>
            <person name="Yokota A."/>
        </authorList>
    </citation>
    <scope>NUCLEOTIDE SEQUENCE</scope>
    <source>
        <strain evidence="2">DSM 12766</strain>
    </source>
</reference>
<dbReference type="RefSeq" id="WP_040289989.1">
    <property type="nucleotide sequence ID" value="NZ_BSRA01000001.1"/>
</dbReference>
<evidence type="ECO:0000313" key="2">
    <source>
        <dbReference type="EMBL" id="GLV12642.1"/>
    </source>
</evidence>
<dbReference type="PANTHER" id="PTHR39161:SF2">
    <property type="entry name" value="ADAPTER PROTEIN MECA 2"/>
    <property type="match status" value="1"/>
</dbReference>